<protein>
    <submittedName>
        <fullName evidence="2">Uncharacterized protein</fullName>
    </submittedName>
</protein>
<dbReference type="Proteomes" id="UP000799772">
    <property type="component" value="Unassembled WGS sequence"/>
</dbReference>
<feature type="region of interest" description="Disordered" evidence="1">
    <location>
        <begin position="255"/>
        <end position="355"/>
    </location>
</feature>
<gene>
    <name evidence="2" type="ORF">NA57DRAFT_70009</name>
</gene>
<organism evidence="2 3">
    <name type="scientific">Rhizodiscina lignyota</name>
    <dbReference type="NCBI Taxonomy" id="1504668"/>
    <lineage>
        <taxon>Eukaryota</taxon>
        <taxon>Fungi</taxon>
        <taxon>Dikarya</taxon>
        <taxon>Ascomycota</taxon>
        <taxon>Pezizomycotina</taxon>
        <taxon>Dothideomycetes</taxon>
        <taxon>Pleosporomycetidae</taxon>
        <taxon>Aulographales</taxon>
        <taxon>Rhizodiscinaceae</taxon>
        <taxon>Rhizodiscina</taxon>
    </lineage>
</organism>
<dbReference type="EMBL" id="ML978121">
    <property type="protein sequence ID" value="KAF2103800.1"/>
    <property type="molecule type" value="Genomic_DNA"/>
</dbReference>
<keyword evidence="3" id="KW-1185">Reference proteome</keyword>
<dbReference type="SUPFAM" id="SSF48403">
    <property type="entry name" value="Ankyrin repeat"/>
    <property type="match status" value="1"/>
</dbReference>
<comment type="caution">
    <text evidence="2">The sequence shown here is derived from an EMBL/GenBank/DDBJ whole genome shotgun (WGS) entry which is preliminary data.</text>
</comment>
<feature type="compositionally biased region" description="Acidic residues" evidence="1">
    <location>
        <begin position="282"/>
        <end position="307"/>
    </location>
</feature>
<feature type="region of interest" description="Disordered" evidence="1">
    <location>
        <begin position="221"/>
        <end position="242"/>
    </location>
</feature>
<feature type="compositionally biased region" description="Polar residues" evidence="1">
    <location>
        <begin position="319"/>
        <end position="333"/>
    </location>
</feature>
<feature type="compositionally biased region" description="Basic and acidic residues" evidence="1">
    <location>
        <begin position="559"/>
        <end position="571"/>
    </location>
</feature>
<evidence type="ECO:0000313" key="2">
    <source>
        <dbReference type="EMBL" id="KAF2103800.1"/>
    </source>
</evidence>
<dbReference type="AlphaFoldDB" id="A0A9P4IR22"/>
<reference evidence="2" key="1">
    <citation type="journal article" date="2020" name="Stud. Mycol.">
        <title>101 Dothideomycetes genomes: a test case for predicting lifestyles and emergence of pathogens.</title>
        <authorList>
            <person name="Haridas S."/>
            <person name="Albert R."/>
            <person name="Binder M."/>
            <person name="Bloem J."/>
            <person name="Labutti K."/>
            <person name="Salamov A."/>
            <person name="Andreopoulos B."/>
            <person name="Baker S."/>
            <person name="Barry K."/>
            <person name="Bills G."/>
            <person name="Bluhm B."/>
            <person name="Cannon C."/>
            <person name="Castanera R."/>
            <person name="Culley D."/>
            <person name="Daum C."/>
            <person name="Ezra D."/>
            <person name="Gonzalez J."/>
            <person name="Henrissat B."/>
            <person name="Kuo A."/>
            <person name="Liang C."/>
            <person name="Lipzen A."/>
            <person name="Lutzoni F."/>
            <person name="Magnuson J."/>
            <person name="Mondo S."/>
            <person name="Nolan M."/>
            <person name="Ohm R."/>
            <person name="Pangilinan J."/>
            <person name="Park H.-J."/>
            <person name="Ramirez L."/>
            <person name="Alfaro M."/>
            <person name="Sun H."/>
            <person name="Tritt A."/>
            <person name="Yoshinaga Y."/>
            <person name="Zwiers L.-H."/>
            <person name="Turgeon B."/>
            <person name="Goodwin S."/>
            <person name="Spatafora J."/>
            <person name="Crous P."/>
            <person name="Grigoriev I."/>
        </authorList>
    </citation>
    <scope>NUCLEOTIDE SEQUENCE</scope>
    <source>
        <strain evidence="2">CBS 133067</strain>
    </source>
</reference>
<evidence type="ECO:0000313" key="3">
    <source>
        <dbReference type="Proteomes" id="UP000799772"/>
    </source>
</evidence>
<sequence length="586" mass="65561">MEAFQVAGGALACVDLALKLYREIERFRIRVSQADEVGEEMAAKYGRLTKTLDDIHSALKCRKEQLGSRIPEQGEARIWINIHDSLRGMKSSLKKFKRELEILDKGRDVTVRRKWVDRAIWQLKLNKRQPIFERLNEAAGTHVDELSLSLHSLEIFMHTETSNDVKILKDCILGIEEHLRNASISQRSPVVGEFRTARYRGTNRRQLQICLRAARAIVDTQPMKQPQQKNDSRVDSVMQEQDNQSIWETDAESMFEHPASPTRRDTLLVPPEVNPNEYAISDTDEPSPLFDDEDEDDSTEEDGDDSLSDSSLSDDTLATDITNPTLSTESQSDIHPRFYTAQNSLETTTSRVSSRTDSIISQASSISIHNIDPNIAGQLVKGIKERDAKSIERILRGSISSPEQTQPSIKISKLPPLHFALKIDAGPDVIRALAYSALIDVNAREPDEQSTALHYVVKFNREVCCSHILSSPRVNLEAEDRYHRTALGYALNLSSHADADVYMVAKKLLEAGAKIPPELPQGMSSLVEGLVKKHQKSRRLSSGAGAGVSSTSLGKVKSKSSDRRDSDESSLKRRWTLLQRSASARS</sequence>
<dbReference type="Gene3D" id="1.25.40.20">
    <property type="entry name" value="Ankyrin repeat-containing domain"/>
    <property type="match status" value="1"/>
</dbReference>
<feature type="region of interest" description="Disordered" evidence="1">
    <location>
        <begin position="536"/>
        <end position="586"/>
    </location>
</feature>
<feature type="compositionally biased region" description="Low complexity" evidence="1">
    <location>
        <begin position="540"/>
        <end position="554"/>
    </location>
</feature>
<proteinExistence type="predicted"/>
<evidence type="ECO:0000256" key="1">
    <source>
        <dbReference type="SAM" id="MobiDB-lite"/>
    </source>
</evidence>
<dbReference type="InterPro" id="IPR036770">
    <property type="entry name" value="Ankyrin_rpt-contain_sf"/>
</dbReference>
<dbReference type="OrthoDB" id="539213at2759"/>
<name>A0A9P4IR22_9PEZI</name>
<accession>A0A9P4IR22</accession>